<evidence type="ECO:0000313" key="3">
    <source>
        <dbReference type="EMBL" id="SFK69752.1"/>
    </source>
</evidence>
<feature type="signal peptide" evidence="2">
    <location>
        <begin position="1"/>
        <end position="24"/>
    </location>
</feature>
<keyword evidence="2" id="KW-0732">Signal</keyword>
<sequence>MRQSILLAATMCLLLPATAIPAHADPADTTSPPAPIAHAGSVPPPRVTPKLQGVLDAMDHASTWGHPDLFGQFAGMRNLFAGNYAKALKYFKYGARYADKLSQLSIGMMYMNGRGVARDPVMACAWMTLASERHYPTFVRARDAVCNSLSGAQADAARTQLEALSRTYGDAIAKPRMKQALLDARRGVTGSHTGFDFGIRTVAATPLDRPNCNGISLFLGGMEVPREGCGTYDPALLDPRNYFAARDAQWYGTVTIGTLQKTSAPALHAPASGTPHADSSR</sequence>
<organism evidence="3 4">
    <name type="scientific">Rhodanobacter glycinis</name>
    <dbReference type="NCBI Taxonomy" id="582702"/>
    <lineage>
        <taxon>Bacteria</taxon>
        <taxon>Pseudomonadati</taxon>
        <taxon>Pseudomonadota</taxon>
        <taxon>Gammaproteobacteria</taxon>
        <taxon>Lysobacterales</taxon>
        <taxon>Rhodanobacteraceae</taxon>
        <taxon>Rhodanobacter</taxon>
    </lineage>
</organism>
<accession>A0A1I4BLL7</accession>
<dbReference type="InterPro" id="IPR006597">
    <property type="entry name" value="Sel1-like"/>
</dbReference>
<reference evidence="4" key="1">
    <citation type="submission" date="2016-10" db="EMBL/GenBank/DDBJ databases">
        <authorList>
            <person name="Varghese N."/>
            <person name="Submissions S."/>
        </authorList>
    </citation>
    <scope>NUCLEOTIDE SEQUENCE [LARGE SCALE GENOMIC DNA]</scope>
    <source>
        <strain evidence="4">MO64</strain>
    </source>
</reference>
<dbReference type="Gene3D" id="1.25.40.10">
    <property type="entry name" value="Tetratricopeptide repeat domain"/>
    <property type="match status" value="1"/>
</dbReference>
<feature type="chain" id="PRO_5011487464" description="Sel1 repeat family protein" evidence="2">
    <location>
        <begin position="25"/>
        <end position="281"/>
    </location>
</feature>
<evidence type="ECO:0008006" key="5">
    <source>
        <dbReference type="Google" id="ProtNLM"/>
    </source>
</evidence>
<proteinExistence type="predicted"/>
<evidence type="ECO:0000256" key="2">
    <source>
        <dbReference type="SAM" id="SignalP"/>
    </source>
</evidence>
<dbReference type="SUPFAM" id="SSF81901">
    <property type="entry name" value="HCP-like"/>
    <property type="match status" value="1"/>
</dbReference>
<dbReference type="EMBL" id="FOSR01000005">
    <property type="protein sequence ID" value="SFK69752.1"/>
    <property type="molecule type" value="Genomic_DNA"/>
</dbReference>
<name>A0A1I4BLL7_9GAMM</name>
<dbReference type="InterPro" id="IPR011990">
    <property type="entry name" value="TPR-like_helical_dom_sf"/>
</dbReference>
<gene>
    <name evidence="3" type="ORF">SAMN05192579_105166</name>
</gene>
<evidence type="ECO:0000313" key="4">
    <source>
        <dbReference type="Proteomes" id="UP000198725"/>
    </source>
</evidence>
<feature type="region of interest" description="Disordered" evidence="1">
    <location>
        <begin position="25"/>
        <end position="44"/>
    </location>
</feature>
<evidence type="ECO:0000256" key="1">
    <source>
        <dbReference type="SAM" id="MobiDB-lite"/>
    </source>
</evidence>
<dbReference type="SMART" id="SM00671">
    <property type="entry name" value="SEL1"/>
    <property type="match status" value="1"/>
</dbReference>
<dbReference type="Proteomes" id="UP000198725">
    <property type="component" value="Unassembled WGS sequence"/>
</dbReference>
<protein>
    <recommendedName>
        <fullName evidence="5">Sel1 repeat family protein</fullName>
    </recommendedName>
</protein>
<dbReference type="AlphaFoldDB" id="A0A1I4BLL7"/>
<keyword evidence="4" id="KW-1185">Reference proteome</keyword>